<dbReference type="SUPFAM" id="SSF52266">
    <property type="entry name" value="SGNH hydrolase"/>
    <property type="match status" value="1"/>
</dbReference>
<evidence type="ECO:0000313" key="2">
    <source>
        <dbReference type="EMBL" id="GAA4304088.1"/>
    </source>
</evidence>
<dbReference type="Gene3D" id="2.60.120.1360">
    <property type="match status" value="1"/>
</dbReference>
<sequence>MSSADNRSSVPFLLVFFTLIILVALTYIPTGFSLWGWSFNKVDLLSEVRRKPPSAAPRAAAPVTRMVDSLKKKAASEVVADKTHIKRDFMTYTGIIQYGDTGSEASGMVHFYQALHDLKTGKRKKVRIAYFGDSMIEGDLITGTVRRLLQNYFGGNGVGFVPVTSIVAGFRNTVVHTFSKDWEEYNFKDKEAGGRDLGLSGHAFYPEAGSWVRLAPVHRPHLDELHEITLFYGPAEEHPCRVSTGGATFELDGSHRVNELELKADSAATAVRFQFDPTGPVDIYGFSLESDSGIFLDNYAFRGISGVELPRIPEQVTQGMQSVHPYDLIVLHYGPNVLFNPRITKFGWYERPMKKTMAYLRSNFPNTSILLVGTADKAARVQGEYQTQPGVLTLLDLQHRLAEEYGCAFWNLFSAMGGAGSMVQWVEGDTVYANKDYTHLNFRGAERVGALLYNSMIKDFESERYK</sequence>
<evidence type="ECO:0000313" key="3">
    <source>
        <dbReference type="Proteomes" id="UP001501207"/>
    </source>
</evidence>
<dbReference type="Gene3D" id="3.40.50.1110">
    <property type="entry name" value="SGNH hydrolase"/>
    <property type="match status" value="1"/>
</dbReference>
<feature type="transmembrane region" description="Helical" evidence="1">
    <location>
        <begin position="12"/>
        <end position="37"/>
    </location>
</feature>
<reference evidence="3" key="1">
    <citation type="journal article" date="2019" name="Int. J. Syst. Evol. Microbiol.">
        <title>The Global Catalogue of Microorganisms (GCM) 10K type strain sequencing project: providing services to taxonomists for standard genome sequencing and annotation.</title>
        <authorList>
            <consortium name="The Broad Institute Genomics Platform"/>
            <consortium name="The Broad Institute Genome Sequencing Center for Infectious Disease"/>
            <person name="Wu L."/>
            <person name="Ma J."/>
        </authorList>
    </citation>
    <scope>NUCLEOTIDE SEQUENCE [LARGE SCALE GENOMIC DNA]</scope>
    <source>
        <strain evidence="3">JCM 17664</strain>
    </source>
</reference>
<keyword evidence="1" id="KW-0472">Membrane</keyword>
<keyword evidence="1" id="KW-1133">Transmembrane helix</keyword>
<comment type="caution">
    <text evidence="2">The sequence shown here is derived from an EMBL/GenBank/DDBJ whole genome shotgun (WGS) entry which is preliminary data.</text>
</comment>
<evidence type="ECO:0000256" key="1">
    <source>
        <dbReference type="SAM" id="Phobius"/>
    </source>
</evidence>
<dbReference type="InterPro" id="IPR036514">
    <property type="entry name" value="SGNH_hydro_sf"/>
</dbReference>
<accession>A0ABP8FHQ8</accession>
<keyword evidence="2" id="KW-0378">Hydrolase</keyword>
<keyword evidence="1" id="KW-0812">Transmembrane</keyword>
<dbReference type="GO" id="GO:0016787">
    <property type="term" value="F:hydrolase activity"/>
    <property type="evidence" value="ECO:0007669"/>
    <property type="project" value="UniProtKB-KW"/>
</dbReference>
<protein>
    <submittedName>
        <fullName evidence="2">SGNH/GDSL hydrolase family protein</fullName>
    </submittedName>
</protein>
<dbReference type="EMBL" id="BAABFN010000001">
    <property type="protein sequence ID" value="GAA4304088.1"/>
    <property type="molecule type" value="Genomic_DNA"/>
</dbReference>
<keyword evidence="3" id="KW-1185">Reference proteome</keyword>
<dbReference type="RefSeq" id="WP_344975769.1">
    <property type="nucleotide sequence ID" value="NZ_BAABFN010000001.1"/>
</dbReference>
<dbReference type="Proteomes" id="UP001501207">
    <property type="component" value="Unassembled WGS sequence"/>
</dbReference>
<name>A0ABP8FHQ8_9BACT</name>
<organism evidence="2 3">
    <name type="scientific">Compostibacter hankyongensis</name>
    <dbReference type="NCBI Taxonomy" id="1007089"/>
    <lineage>
        <taxon>Bacteria</taxon>
        <taxon>Pseudomonadati</taxon>
        <taxon>Bacteroidota</taxon>
        <taxon>Chitinophagia</taxon>
        <taxon>Chitinophagales</taxon>
        <taxon>Chitinophagaceae</taxon>
        <taxon>Compostibacter</taxon>
    </lineage>
</organism>
<proteinExistence type="predicted"/>
<gene>
    <name evidence="2" type="ORF">GCM10023143_08150</name>
</gene>